<accession>A0A6L6QCF9</accession>
<dbReference type="CDD" id="cd00130">
    <property type="entry name" value="PAS"/>
    <property type="match status" value="1"/>
</dbReference>
<dbReference type="NCBIfam" id="TIGR00229">
    <property type="entry name" value="sensory_box"/>
    <property type="match status" value="1"/>
</dbReference>
<comment type="subcellular location">
    <subcellularLocation>
        <location evidence="1">Membrane</location>
    </subcellularLocation>
</comment>
<evidence type="ECO:0000259" key="7">
    <source>
        <dbReference type="PROSITE" id="PS50839"/>
    </source>
</evidence>
<dbReference type="SMART" id="SM01079">
    <property type="entry name" value="CHASE"/>
    <property type="match status" value="1"/>
</dbReference>
<dbReference type="InterPro" id="IPR043128">
    <property type="entry name" value="Rev_trsase/Diguanyl_cyclase"/>
</dbReference>
<dbReference type="SMART" id="SM00086">
    <property type="entry name" value="PAC"/>
    <property type="match status" value="1"/>
</dbReference>
<feature type="domain" description="PAC" evidence="6">
    <location>
        <begin position="461"/>
        <end position="513"/>
    </location>
</feature>
<comment type="caution">
    <text evidence="10">The sequence shown here is derived from an EMBL/GenBank/DDBJ whole genome shotgun (WGS) entry which is preliminary data.</text>
</comment>
<evidence type="ECO:0000259" key="8">
    <source>
        <dbReference type="PROSITE" id="PS50883"/>
    </source>
</evidence>
<evidence type="ECO:0000259" key="9">
    <source>
        <dbReference type="PROSITE" id="PS50887"/>
    </source>
</evidence>
<keyword evidence="11" id="KW-1185">Reference proteome</keyword>
<dbReference type="CDD" id="cd01949">
    <property type="entry name" value="GGDEF"/>
    <property type="match status" value="1"/>
</dbReference>
<dbReference type="InterPro" id="IPR029787">
    <property type="entry name" value="Nucleotide_cyclase"/>
</dbReference>
<feature type="domain" description="PAS" evidence="5">
    <location>
        <begin position="392"/>
        <end position="458"/>
    </location>
</feature>
<dbReference type="OrthoDB" id="9813903at2"/>
<evidence type="ECO:0000256" key="3">
    <source>
        <dbReference type="ARBA" id="ARBA00022989"/>
    </source>
</evidence>
<dbReference type="PROSITE" id="PS50113">
    <property type="entry name" value="PAC"/>
    <property type="match status" value="1"/>
</dbReference>
<dbReference type="PANTHER" id="PTHR44757">
    <property type="entry name" value="DIGUANYLATE CYCLASE DGCP"/>
    <property type="match status" value="1"/>
</dbReference>
<keyword evidence="3" id="KW-1133">Transmembrane helix</keyword>
<feature type="domain" description="EAL" evidence="8">
    <location>
        <begin position="688"/>
        <end position="942"/>
    </location>
</feature>
<dbReference type="InterPro" id="IPR006189">
    <property type="entry name" value="CHASE_dom"/>
</dbReference>
<dbReference type="SMART" id="SM00052">
    <property type="entry name" value="EAL"/>
    <property type="match status" value="1"/>
</dbReference>
<dbReference type="PANTHER" id="PTHR44757:SF2">
    <property type="entry name" value="BIOFILM ARCHITECTURE MAINTENANCE PROTEIN MBAA"/>
    <property type="match status" value="1"/>
</dbReference>
<organism evidence="10 11">
    <name type="scientific">Massilia eburnea</name>
    <dbReference type="NCBI Taxonomy" id="1776165"/>
    <lineage>
        <taxon>Bacteria</taxon>
        <taxon>Pseudomonadati</taxon>
        <taxon>Pseudomonadota</taxon>
        <taxon>Betaproteobacteria</taxon>
        <taxon>Burkholderiales</taxon>
        <taxon>Oxalobacteraceae</taxon>
        <taxon>Telluria group</taxon>
        <taxon>Massilia</taxon>
    </lineage>
</organism>
<dbReference type="InterPro" id="IPR035965">
    <property type="entry name" value="PAS-like_dom_sf"/>
</dbReference>
<evidence type="ECO:0000256" key="4">
    <source>
        <dbReference type="ARBA" id="ARBA00023136"/>
    </source>
</evidence>
<dbReference type="Pfam" id="PF13426">
    <property type="entry name" value="PAS_9"/>
    <property type="match status" value="1"/>
</dbReference>
<feature type="domain" description="GGDEF" evidence="9">
    <location>
        <begin position="545"/>
        <end position="679"/>
    </location>
</feature>
<dbReference type="SUPFAM" id="SSF55073">
    <property type="entry name" value="Nucleotide cyclase"/>
    <property type="match status" value="1"/>
</dbReference>
<dbReference type="PROSITE" id="PS50887">
    <property type="entry name" value="GGDEF"/>
    <property type="match status" value="1"/>
</dbReference>
<dbReference type="SMART" id="SM00091">
    <property type="entry name" value="PAS"/>
    <property type="match status" value="1"/>
</dbReference>
<gene>
    <name evidence="10" type="ORF">GM658_02595</name>
</gene>
<dbReference type="InterPro" id="IPR000160">
    <property type="entry name" value="GGDEF_dom"/>
</dbReference>
<dbReference type="SMART" id="SM00267">
    <property type="entry name" value="GGDEF"/>
    <property type="match status" value="1"/>
</dbReference>
<feature type="domain" description="CHASE" evidence="7">
    <location>
        <begin position="99"/>
        <end position="287"/>
    </location>
</feature>
<dbReference type="Pfam" id="PF00990">
    <property type="entry name" value="GGDEF"/>
    <property type="match status" value="1"/>
</dbReference>
<dbReference type="InterPro" id="IPR001610">
    <property type="entry name" value="PAC"/>
</dbReference>
<dbReference type="Pfam" id="PF03924">
    <property type="entry name" value="CHASE"/>
    <property type="match status" value="1"/>
</dbReference>
<reference evidence="10 11" key="1">
    <citation type="submission" date="2019-11" db="EMBL/GenBank/DDBJ databases">
        <title>Type strains purchased from KCTC, JCM and DSMZ.</title>
        <authorList>
            <person name="Lu H."/>
        </authorList>
    </citation>
    <scope>NUCLEOTIDE SEQUENCE [LARGE SCALE GENOMIC DNA]</scope>
    <source>
        <strain evidence="10 11">JCM 31587</strain>
    </source>
</reference>
<dbReference type="FunFam" id="3.20.20.450:FF:000001">
    <property type="entry name" value="Cyclic di-GMP phosphodiesterase yahA"/>
    <property type="match status" value="1"/>
</dbReference>
<dbReference type="InterPro" id="IPR052155">
    <property type="entry name" value="Biofilm_reg_signaling"/>
</dbReference>
<dbReference type="InterPro" id="IPR035919">
    <property type="entry name" value="EAL_sf"/>
</dbReference>
<dbReference type="SUPFAM" id="SSF141868">
    <property type="entry name" value="EAL domain-like"/>
    <property type="match status" value="1"/>
</dbReference>
<proteinExistence type="predicted"/>
<dbReference type="InterPro" id="IPR000014">
    <property type="entry name" value="PAS"/>
</dbReference>
<evidence type="ECO:0000256" key="2">
    <source>
        <dbReference type="ARBA" id="ARBA00022692"/>
    </source>
</evidence>
<dbReference type="PROSITE" id="PS50883">
    <property type="entry name" value="EAL"/>
    <property type="match status" value="1"/>
</dbReference>
<dbReference type="GO" id="GO:0007165">
    <property type="term" value="P:signal transduction"/>
    <property type="evidence" value="ECO:0007669"/>
    <property type="project" value="UniProtKB-ARBA"/>
</dbReference>
<sequence>MALSVWPCENGKLARRRQGAMDQADSTAPQQAFRTRTAALALLCGCALTGALFAGASRLEAQRAQLAFEQRVQARAFVLREGINGAVASLQAVNQLFVSRPNTSREEFQRFVAPLLARHPYVLGTSYLRFIEQAERPAFEASLQALVPGATVREMHDGVTVPAAVRPRYRVIDYIEPLAGNEQALGLDTLYPQHDETARQRAYASGQPAAGPLVHLAQRAGARGSMGVVVSMPLYGGGRVLGETALTLQPGEMIARIFASAGPDAAALDMKVYASAQADPGALVYDAPPAPEGNGVGLPLPAWLYPARTKPVTLPLDVAGSRWLLVAWPGSRVLASEHLASLAALALGVLTTLIGAAFVDSLKRRKQLVQQRVAQRTAELKAANQALLWRQHAIESSTNAVVITSAEQHSPIVYVNPAFERITGYRTAEALGRSPRMLLGVDTEQPGFDELRTAMREGRDGHAVLRCYRKDGSMYWNDVYMSPVRDEQGKLVNFISIQHDITAIKAYESELEHKSTHDALTGLPNRLLLQDRLAQTIQHSARKGHELWLVSIDLDRFKFTNSRLGHKGGDRLLQIVAARLQSAVRPVDTVARLGGDEFALMLLPERGGHAPRAEQLQRVLDSLAAPLVLDGTELFLTASAGIAAFPGDSKEPGVLAERADIAMFRAKEMGGNQYQFYTAAMNEQLGERLRIESALRTGLERREFELHYQPQVDCTTGRIMGMEALIRWRHPEMGMVAPYRFIPLAEETGQILAIGAWVLRTACRQLRDWQQAGRKELRIAVNVSARQLAEPDFVQSVAEVLADTGLAPCCLELELTESAVMDDVAHATEVMHQLKKLGVQLAIDDFGTGYSSLAHLKRFEIDVLKIDQTFVRDLTVDPDDAAIVTTIIALAGNLGLDVISEGVETQDQLDFLRRHGCRHMQGYLFGRPMPAADFLALLEQSEAALSASQS</sequence>
<dbReference type="CDD" id="cd01948">
    <property type="entry name" value="EAL"/>
    <property type="match status" value="1"/>
</dbReference>
<dbReference type="Gene3D" id="3.30.450.350">
    <property type="entry name" value="CHASE domain"/>
    <property type="match status" value="1"/>
</dbReference>
<evidence type="ECO:0000259" key="5">
    <source>
        <dbReference type="PROSITE" id="PS50112"/>
    </source>
</evidence>
<dbReference type="SUPFAM" id="SSF55785">
    <property type="entry name" value="PYP-like sensor domain (PAS domain)"/>
    <property type="match status" value="1"/>
</dbReference>
<dbReference type="InterPro" id="IPR001633">
    <property type="entry name" value="EAL_dom"/>
</dbReference>
<dbReference type="AlphaFoldDB" id="A0A6L6QCF9"/>
<dbReference type="InterPro" id="IPR000700">
    <property type="entry name" value="PAS-assoc_C"/>
</dbReference>
<evidence type="ECO:0000313" key="10">
    <source>
        <dbReference type="EMBL" id="MTW09477.1"/>
    </source>
</evidence>
<dbReference type="GO" id="GO:0016020">
    <property type="term" value="C:membrane"/>
    <property type="evidence" value="ECO:0007669"/>
    <property type="project" value="UniProtKB-SubCell"/>
</dbReference>
<dbReference type="GO" id="GO:0003824">
    <property type="term" value="F:catalytic activity"/>
    <property type="evidence" value="ECO:0007669"/>
    <property type="project" value="UniProtKB-ARBA"/>
</dbReference>
<keyword evidence="4" id="KW-0472">Membrane</keyword>
<dbReference type="EMBL" id="WNKX01000002">
    <property type="protein sequence ID" value="MTW09477.1"/>
    <property type="molecule type" value="Genomic_DNA"/>
</dbReference>
<protein>
    <submittedName>
        <fullName evidence="10">EAL domain-containing protein</fullName>
    </submittedName>
</protein>
<dbReference type="InterPro" id="IPR042240">
    <property type="entry name" value="CHASE_sf"/>
</dbReference>
<dbReference type="PROSITE" id="PS50839">
    <property type="entry name" value="CHASE"/>
    <property type="match status" value="1"/>
</dbReference>
<evidence type="ECO:0000313" key="11">
    <source>
        <dbReference type="Proteomes" id="UP000472320"/>
    </source>
</evidence>
<evidence type="ECO:0000259" key="6">
    <source>
        <dbReference type="PROSITE" id="PS50113"/>
    </source>
</evidence>
<dbReference type="PROSITE" id="PS50112">
    <property type="entry name" value="PAS"/>
    <property type="match status" value="1"/>
</dbReference>
<dbReference type="Gene3D" id="3.30.450.20">
    <property type="entry name" value="PAS domain"/>
    <property type="match status" value="1"/>
</dbReference>
<evidence type="ECO:0000256" key="1">
    <source>
        <dbReference type="ARBA" id="ARBA00004370"/>
    </source>
</evidence>
<dbReference type="Gene3D" id="3.30.70.270">
    <property type="match status" value="1"/>
</dbReference>
<dbReference type="Proteomes" id="UP000472320">
    <property type="component" value="Unassembled WGS sequence"/>
</dbReference>
<keyword evidence="2" id="KW-0812">Transmembrane</keyword>
<dbReference type="NCBIfam" id="TIGR00254">
    <property type="entry name" value="GGDEF"/>
    <property type="match status" value="1"/>
</dbReference>
<dbReference type="Pfam" id="PF00563">
    <property type="entry name" value="EAL"/>
    <property type="match status" value="1"/>
</dbReference>
<name>A0A6L6QCF9_9BURK</name>
<dbReference type="Gene3D" id="3.20.20.450">
    <property type="entry name" value="EAL domain"/>
    <property type="match status" value="1"/>
</dbReference>